<dbReference type="RefSeq" id="WP_189243705.1">
    <property type="nucleotide sequence ID" value="NZ_BMQP01000047.1"/>
</dbReference>
<feature type="transmembrane region" description="Helical" evidence="2">
    <location>
        <begin position="18"/>
        <end position="37"/>
    </location>
</feature>
<feature type="compositionally biased region" description="Pro residues" evidence="1">
    <location>
        <begin position="43"/>
        <end position="52"/>
    </location>
</feature>
<keyword evidence="2" id="KW-0812">Transmembrane</keyword>
<gene>
    <name evidence="3" type="ORF">Pro02_64180</name>
</gene>
<evidence type="ECO:0000313" key="3">
    <source>
        <dbReference type="EMBL" id="GIH88010.1"/>
    </source>
</evidence>
<dbReference type="EMBL" id="BOOI01000071">
    <property type="protein sequence ID" value="GIH88010.1"/>
    <property type="molecule type" value="Genomic_DNA"/>
</dbReference>
<keyword evidence="4" id="KW-1185">Reference proteome</keyword>
<evidence type="ECO:0000256" key="1">
    <source>
        <dbReference type="SAM" id="MobiDB-lite"/>
    </source>
</evidence>
<keyword evidence="2" id="KW-1133">Transmembrane helix</keyword>
<evidence type="ECO:0000256" key="2">
    <source>
        <dbReference type="SAM" id="Phobius"/>
    </source>
</evidence>
<accession>A0A8J3WG04</accession>
<proteinExistence type="predicted"/>
<comment type="caution">
    <text evidence="3">The sequence shown here is derived from an EMBL/GenBank/DDBJ whole genome shotgun (WGS) entry which is preliminary data.</text>
</comment>
<dbReference type="AlphaFoldDB" id="A0A8J3WG04"/>
<feature type="region of interest" description="Disordered" evidence="1">
    <location>
        <begin position="43"/>
        <end position="82"/>
    </location>
</feature>
<dbReference type="Proteomes" id="UP000655044">
    <property type="component" value="Unassembled WGS sequence"/>
</dbReference>
<reference evidence="3" key="1">
    <citation type="submission" date="2021-01" db="EMBL/GenBank/DDBJ databases">
        <title>Whole genome shotgun sequence of Planobispora rosea NBRC 15558.</title>
        <authorList>
            <person name="Komaki H."/>
            <person name="Tamura T."/>
        </authorList>
    </citation>
    <scope>NUCLEOTIDE SEQUENCE</scope>
    <source>
        <strain evidence="3">NBRC 15558</strain>
    </source>
</reference>
<sequence length="265" mass="27526">MPSVSDLDTLAQQRTRRALIGAGVIIVILVAIVALLLSGSGPAPAPSPPPPVGAGTAPPALAPPPPPASASPPASDGYVPPQRWTALPNGTLLLKRTYRVGFPRTPQGAAAAAAAMFQSVWHLDPARATGAVQVYFAPADQNSFRAHAVTNTRWMRQQIGLSPEGELPPDASVAVQVTGVQWRIVDASNVLVSVNMTLDLLAGVGAPLHTLPAASTAHLRWHPNVRGGDWLVVQDSSQQMPRPEHAELGTAAFNAAGWLGIRPGG</sequence>
<feature type="compositionally biased region" description="Pro residues" evidence="1">
    <location>
        <begin position="60"/>
        <end position="70"/>
    </location>
</feature>
<keyword evidence="2" id="KW-0472">Membrane</keyword>
<name>A0A8J3WG04_PLARO</name>
<evidence type="ECO:0000313" key="4">
    <source>
        <dbReference type="Proteomes" id="UP000655044"/>
    </source>
</evidence>
<organism evidence="3 4">
    <name type="scientific">Planobispora rosea</name>
    <dbReference type="NCBI Taxonomy" id="35762"/>
    <lineage>
        <taxon>Bacteria</taxon>
        <taxon>Bacillati</taxon>
        <taxon>Actinomycetota</taxon>
        <taxon>Actinomycetes</taxon>
        <taxon>Streptosporangiales</taxon>
        <taxon>Streptosporangiaceae</taxon>
        <taxon>Planobispora</taxon>
    </lineage>
</organism>
<protein>
    <submittedName>
        <fullName evidence="3">Uncharacterized protein</fullName>
    </submittedName>
</protein>